<sequence length="1125" mass="122958">MSSLALVDCSEEDPPERSIASTRARRTALAATALAAVGLAAMGYALLARGGAQPLGASPVRGANLTGVTQLRTSKFCREFPFLKFFENDPVVHNNLANKGPQYNTREGMVYRTTALGQGAGKEFAKEVDMHIHATGGDTYRPFSSRRNGMQGLYGSINLNSGSYLDARITFYEAATKKQITIPELAFTFFDLDTGSKGTSKEYVTLKGFKEYKLTKETEVKVSELGNGHTKFEASTFGTGDDNPTDPLALTQQQKNRAITVLYDNAREVEFRIGAGAGSGPRFFTFVSRPSLFCAVTLQAGWQPPLHDLVAIPPMEVGIEAEDHEHFMSFAARKGDQVQKGQGLAVTQIPNQPAHTYTAPFAGKVVAVQDQLKPNDNLDHRLNEKILMVVRRPTLEPLQHGNGVMGVGPGQAADDDPLATFVRYWVEVGDSVREGQPIALARGRDGKEMNYTSTDCGSVKARQEGMEPGFPIVMVKDRQLVTLGPYTALPTSHVTSKTAVVPVDTGETFARFDSKVGDVVKRGDRIATVLNSAGKEVPVKATVGGIVNAQQDITPGTKISRIEDRNLATVGKFSPLPATKTQAKTEFRQAANPLRFPFAEGSGAPGGALPAPPPPSTPVNLETIQFVKYHVSPGQTVKAGDKIATVKDEDGREHDILAPQPGIVKHLQDHLQEGMLLSKVMEDQNLATIGRLPILDVGRSEKGSFAPTVGRYRFKEWKVNVGDGVSRGDTVAVLEHSSDGTEKLVLAGKSGAVTGRMEELQAGDIVEAVTKDEDIVTIGKFQEPNVSLFEVGVQAEMDDIFDFWLVEMGQQVHYGDPIAQVSRVRRDGSGRRLSAQPVKIPSPGTGTIDYEADFQEGESIRSQSVGPTIAKVNLGMPWWLALFAALLVLCCCFCCLYRVMEKPRPIYRPMPTVEAEPEPPVKAEPEPPKPEPVSKPLTPPPPPRPEGLRLDFDDRGTIRTVYARYRPLGIKHNRVAPIVAHAFTVNSYAKEELKVKDGWTLVAIDGVDLQNRTDFDAVEAELHRHMQGFPLWPLPLEFRLGESDSSKRVEKFVERPIGLEFLNVAPIRVGKIYPDSPAEMQGVQVGWVLTKIGERDVHENHDFREVMGVFKEGVEALDDKGRRYT</sequence>
<keyword evidence="2" id="KW-0812">Transmembrane</keyword>
<evidence type="ECO:0000313" key="3">
    <source>
        <dbReference type="EMBL" id="CAE4652808.1"/>
    </source>
</evidence>
<feature type="compositionally biased region" description="Pro residues" evidence="1">
    <location>
        <begin position="930"/>
        <end position="945"/>
    </location>
</feature>
<evidence type="ECO:0008006" key="4">
    <source>
        <dbReference type="Google" id="ProtNLM"/>
    </source>
</evidence>
<gene>
    <name evidence="3" type="ORF">AMON00008_LOCUS54293</name>
</gene>
<name>A0A7S4W516_9DINO</name>
<feature type="region of interest" description="Disordered" evidence="1">
    <location>
        <begin position="597"/>
        <end position="616"/>
    </location>
</feature>
<accession>A0A7S4W516</accession>
<dbReference type="Gene3D" id="2.40.50.100">
    <property type="match status" value="1"/>
</dbReference>
<organism evidence="3">
    <name type="scientific">Alexandrium monilatum</name>
    <dbReference type="NCBI Taxonomy" id="311494"/>
    <lineage>
        <taxon>Eukaryota</taxon>
        <taxon>Sar</taxon>
        <taxon>Alveolata</taxon>
        <taxon>Dinophyceae</taxon>
        <taxon>Gonyaulacales</taxon>
        <taxon>Pyrocystaceae</taxon>
        <taxon>Alexandrium</taxon>
    </lineage>
</organism>
<reference evidence="3" key="1">
    <citation type="submission" date="2021-01" db="EMBL/GenBank/DDBJ databases">
        <authorList>
            <person name="Corre E."/>
            <person name="Pelletier E."/>
            <person name="Niang G."/>
            <person name="Scheremetjew M."/>
            <person name="Finn R."/>
            <person name="Kale V."/>
            <person name="Holt S."/>
            <person name="Cochrane G."/>
            <person name="Meng A."/>
            <person name="Brown T."/>
            <person name="Cohen L."/>
        </authorList>
    </citation>
    <scope>NUCLEOTIDE SEQUENCE</scope>
    <source>
        <strain evidence="3">CCMP3105</strain>
    </source>
</reference>
<evidence type="ECO:0000256" key="2">
    <source>
        <dbReference type="SAM" id="Phobius"/>
    </source>
</evidence>
<dbReference type="EMBL" id="HBNR01076394">
    <property type="protein sequence ID" value="CAE4652808.1"/>
    <property type="molecule type" value="Transcribed_RNA"/>
</dbReference>
<feature type="transmembrane region" description="Helical" evidence="2">
    <location>
        <begin position="27"/>
        <end position="47"/>
    </location>
</feature>
<dbReference type="InterPro" id="IPR036034">
    <property type="entry name" value="PDZ_sf"/>
</dbReference>
<feature type="region of interest" description="Disordered" evidence="1">
    <location>
        <begin position="1"/>
        <end position="21"/>
    </location>
</feature>
<evidence type="ECO:0000256" key="1">
    <source>
        <dbReference type="SAM" id="MobiDB-lite"/>
    </source>
</evidence>
<feature type="region of interest" description="Disordered" evidence="1">
    <location>
        <begin position="909"/>
        <end position="951"/>
    </location>
</feature>
<feature type="compositionally biased region" description="Basic and acidic residues" evidence="1">
    <location>
        <begin position="919"/>
        <end position="929"/>
    </location>
</feature>
<protein>
    <recommendedName>
        <fullName evidence="4">PDZ domain-containing protein</fullName>
    </recommendedName>
</protein>
<keyword evidence="2" id="KW-0472">Membrane</keyword>
<feature type="transmembrane region" description="Helical" evidence="2">
    <location>
        <begin position="878"/>
        <end position="900"/>
    </location>
</feature>
<keyword evidence="2" id="KW-1133">Transmembrane helix</keyword>
<dbReference type="AlphaFoldDB" id="A0A7S4W516"/>
<proteinExistence type="predicted"/>
<dbReference type="SUPFAM" id="SSF50156">
    <property type="entry name" value="PDZ domain-like"/>
    <property type="match status" value="1"/>
</dbReference>